<organism evidence="2 3">
    <name type="scientific">Caerostris darwini</name>
    <dbReference type="NCBI Taxonomy" id="1538125"/>
    <lineage>
        <taxon>Eukaryota</taxon>
        <taxon>Metazoa</taxon>
        <taxon>Ecdysozoa</taxon>
        <taxon>Arthropoda</taxon>
        <taxon>Chelicerata</taxon>
        <taxon>Arachnida</taxon>
        <taxon>Araneae</taxon>
        <taxon>Araneomorphae</taxon>
        <taxon>Entelegynae</taxon>
        <taxon>Araneoidea</taxon>
        <taxon>Araneidae</taxon>
        <taxon>Caerostris</taxon>
    </lineage>
</organism>
<dbReference type="EMBL" id="BPLQ01006245">
    <property type="protein sequence ID" value="GIY21094.1"/>
    <property type="molecule type" value="Genomic_DNA"/>
</dbReference>
<dbReference type="AlphaFoldDB" id="A0AAV4RGJ4"/>
<sequence>MRVVFCRPQRHQPAGRRVRERSSPARLHASEDRGAGPQRRPALRHLPHPPGLERLRVQDPGQVLRDRLHPSPGHRRQQAASGHPRRRGQDRPVQEGVPLHLRVGDQGQVALRRRMYKR</sequence>
<feature type="region of interest" description="Disordered" evidence="1">
    <location>
        <begin position="1"/>
        <end position="99"/>
    </location>
</feature>
<dbReference type="Proteomes" id="UP001054837">
    <property type="component" value="Unassembled WGS sequence"/>
</dbReference>
<comment type="caution">
    <text evidence="2">The sequence shown here is derived from an EMBL/GenBank/DDBJ whole genome shotgun (WGS) entry which is preliminary data.</text>
</comment>
<proteinExistence type="predicted"/>
<feature type="compositionally biased region" description="Basic residues" evidence="1">
    <location>
        <begin position="72"/>
        <end position="86"/>
    </location>
</feature>
<accession>A0AAV4RGJ4</accession>
<keyword evidence="3" id="KW-1185">Reference proteome</keyword>
<name>A0AAV4RGJ4_9ARAC</name>
<gene>
    <name evidence="2" type="ORF">CDAR_42371</name>
</gene>
<reference evidence="2 3" key="1">
    <citation type="submission" date="2021-06" db="EMBL/GenBank/DDBJ databases">
        <title>Caerostris darwini draft genome.</title>
        <authorList>
            <person name="Kono N."/>
            <person name="Arakawa K."/>
        </authorList>
    </citation>
    <scope>NUCLEOTIDE SEQUENCE [LARGE SCALE GENOMIC DNA]</scope>
</reference>
<evidence type="ECO:0000313" key="3">
    <source>
        <dbReference type="Proteomes" id="UP001054837"/>
    </source>
</evidence>
<feature type="compositionally biased region" description="Basic residues" evidence="1">
    <location>
        <begin position="8"/>
        <end position="19"/>
    </location>
</feature>
<feature type="compositionally biased region" description="Basic and acidic residues" evidence="1">
    <location>
        <begin position="20"/>
        <end position="34"/>
    </location>
</feature>
<protein>
    <submittedName>
        <fullName evidence="2">Uncharacterized protein</fullName>
    </submittedName>
</protein>
<evidence type="ECO:0000313" key="2">
    <source>
        <dbReference type="EMBL" id="GIY21094.1"/>
    </source>
</evidence>
<evidence type="ECO:0000256" key="1">
    <source>
        <dbReference type="SAM" id="MobiDB-lite"/>
    </source>
</evidence>